<dbReference type="PANTHER" id="PTHR38042">
    <property type="entry name" value="UROPORPHYRINOGEN-III SYNTHASE, CHLOROPLASTIC"/>
    <property type="match status" value="1"/>
</dbReference>
<dbReference type="InterPro" id="IPR036108">
    <property type="entry name" value="4pyrrol_syn_uPrphyn_synt_sf"/>
</dbReference>
<dbReference type="AlphaFoldDB" id="A0A839IM02"/>
<evidence type="ECO:0000256" key="2">
    <source>
        <dbReference type="ARBA" id="ARBA00008133"/>
    </source>
</evidence>
<dbReference type="GO" id="GO:0006782">
    <property type="term" value="P:protoporphyrinogen IX biosynthetic process"/>
    <property type="evidence" value="ECO:0007669"/>
    <property type="project" value="UniProtKB-UniRule"/>
</dbReference>
<evidence type="ECO:0000313" key="11">
    <source>
        <dbReference type="EMBL" id="MBB1486433.1"/>
    </source>
</evidence>
<dbReference type="Gene3D" id="3.40.50.10090">
    <property type="match status" value="2"/>
</dbReference>
<comment type="similarity">
    <text evidence="2 9">Belongs to the uroporphyrinogen-III synthase family.</text>
</comment>
<dbReference type="InterPro" id="IPR003754">
    <property type="entry name" value="4pyrrol_synth_uPrphyn_synth"/>
</dbReference>
<dbReference type="SUPFAM" id="SSF69618">
    <property type="entry name" value="HemD-like"/>
    <property type="match status" value="1"/>
</dbReference>
<dbReference type="EMBL" id="JACJFM010000007">
    <property type="protein sequence ID" value="MBB1486433.1"/>
    <property type="molecule type" value="Genomic_DNA"/>
</dbReference>
<comment type="pathway">
    <text evidence="1 9">Porphyrin-containing compound metabolism; protoporphyrin-IX biosynthesis; coproporphyrinogen-III from 5-aminolevulinate: step 3/4.</text>
</comment>
<evidence type="ECO:0000256" key="3">
    <source>
        <dbReference type="ARBA" id="ARBA00013109"/>
    </source>
</evidence>
<feature type="domain" description="Tetrapyrrole biosynthesis uroporphyrinogen III synthase" evidence="10">
    <location>
        <begin position="32"/>
        <end position="248"/>
    </location>
</feature>
<keyword evidence="12" id="KW-1185">Reference proteome</keyword>
<evidence type="ECO:0000256" key="9">
    <source>
        <dbReference type="RuleBase" id="RU366031"/>
    </source>
</evidence>
<protein>
    <recommendedName>
        <fullName evidence="7 9">Uroporphyrinogen-III synthase</fullName>
        <ecNumber evidence="3 9">4.2.1.75</ecNumber>
    </recommendedName>
</protein>
<evidence type="ECO:0000256" key="4">
    <source>
        <dbReference type="ARBA" id="ARBA00023239"/>
    </source>
</evidence>
<sequence>MPDPGTHSAALLKRSCQMPLRVVVTRPQNQTELTALLQSRGADALHIPLLAIEEMEETPQDRSRLLDLDHFNAVICISPNAARLFTDRMDMYWPQPPVEVYWFTPGQGSAAILEDFGLPVSWPGQGDNSEAMLEMPGLTDVSGKKILLCKGEGGRTLLKDTLVNRGASVSELILYRRTCPNLLSAERDILQFAELDVVIISSSDALDNLEQLTGLPAPLLDKTLLVSSPRLRQKARSIGFKRIVQAKGAGSRWQLAALESIASQS</sequence>
<dbReference type="Pfam" id="PF02602">
    <property type="entry name" value="HEM4"/>
    <property type="match status" value="1"/>
</dbReference>
<evidence type="ECO:0000256" key="5">
    <source>
        <dbReference type="ARBA" id="ARBA00023244"/>
    </source>
</evidence>
<dbReference type="CDD" id="cd06578">
    <property type="entry name" value="HemD"/>
    <property type="match status" value="1"/>
</dbReference>
<comment type="function">
    <text evidence="6 9">Catalyzes cyclization of the linear tetrapyrrole, hydroxymethylbilane, to the macrocyclic uroporphyrinogen III.</text>
</comment>
<dbReference type="PANTHER" id="PTHR38042:SF1">
    <property type="entry name" value="UROPORPHYRINOGEN-III SYNTHASE, CHLOROPLASTIC"/>
    <property type="match status" value="1"/>
</dbReference>
<dbReference type="GO" id="GO:0006780">
    <property type="term" value="P:uroporphyrinogen III biosynthetic process"/>
    <property type="evidence" value="ECO:0007669"/>
    <property type="project" value="UniProtKB-UniRule"/>
</dbReference>
<dbReference type="EC" id="4.2.1.75" evidence="3 9"/>
<dbReference type="RefSeq" id="WP_182808216.1">
    <property type="nucleotide sequence ID" value="NZ_JACJFM010000007.1"/>
</dbReference>
<dbReference type="Proteomes" id="UP000565262">
    <property type="component" value="Unassembled WGS sequence"/>
</dbReference>
<keyword evidence="5 9" id="KW-0627">Porphyrin biosynthesis</keyword>
<evidence type="ECO:0000256" key="8">
    <source>
        <dbReference type="ARBA" id="ARBA00048617"/>
    </source>
</evidence>
<evidence type="ECO:0000256" key="1">
    <source>
        <dbReference type="ARBA" id="ARBA00004772"/>
    </source>
</evidence>
<proteinExistence type="inferred from homology"/>
<keyword evidence="4 9" id="KW-0456">Lyase</keyword>
<evidence type="ECO:0000313" key="12">
    <source>
        <dbReference type="Proteomes" id="UP000565262"/>
    </source>
</evidence>
<evidence type="ECO:0000256" key="7">
    <source>
        <dbReference type="ARBA" id="ARBA00040167"/>
    </source>
</evidence>
<comment type="caution">
    <text evidence="11">The sequence shown here is derived from an EMBL/GenBank/DDBJ whole genome shotgun (WGS) entry which is preliminary data.</text>
</comment>
<comment type="catalytic activity">
    <reaction evidence="8 9">
        <text>hydroxymethylbilane = uroporphyrinogen III + H2O</text>
        <dbReference type="Rhea" id="RHEA:18965"/>
        <dbReference type="ChEBI" id="CHEBI:15377"/>
        <dbReference type="ChEBI" id="CHEBI:57308"/>
        <dbReference type="ChEBI" id="CHEBI:57845"/>
        <dbReference type="EC" id="4.2.1.75"/>
    </reaction>
</comment>
<name>A0A839IM02_9GAMM</name>
<organism evidence="11 12">
    <name type="scientific">Oceanospirillum sediminis</name>
    <dbReference type="NCBI Taxonomy" id="2760088"/>
    <lineage>
        <taxon>Bacteria</taxon>
        <taxon>Pseudomonadati</taxon>
        <taxon>Pseudomonadota</taxon>
        <taxon>Gammaproteobacteria</taxon>
        <taxon>Oceanospirillales</taxon>
        <taxon>Oceanospirillaceae</taxon>
        <taxon>Oceanospirillum</taxon>
    </lineage>
</organism>
<dbReference type="InterPro" id="IPR039793">
    <property type="entry name" value="UROS/Hem4"/>
</dbReference>
<accession>A0A839IM02</accession>
<dbReference type="GO" id="GO:0004852">
    <property type="term" value="F:uroporphyrinogen-III synthase activity"/>
    <property type="evidence" value="ECO:0007669"/>
    <property type="project" value="UniProtKB-UniRule"/>
</dbReference>
<evidence type="ECO:0000259" key="10">
    <source>
        <dbReference type="Pfam" id="PF02602"/>
    </source>
</evidence>
<dbReference type="UniPathway" id="UPA00251">
    <property type="reaction ID" value="UER00320"/>
</dbReference>
<reference evidence="11 12" key="1">
    <citation type="submission" date="2020-08" db="EMBL/GenBank/DDBJ databases">
        <title>Oceanospirillum sp. nov. isolated from marine sediment.</title>
        <authorList>
            <person name="Ji X."/>
        </authorList>
    </citation>
    <scope>NUCLEOTIDE SEQUENCE [LARGE SCALE GENOMIC DNA]</scope>
    <source>
        <strain evidence="11 12">D5</strain>
    </source>
</reference>
<evidence type="ECO:0000256" key="6">
    <source>
        <dbReference type="ARBA" id="ARBA00037589"/>
    </source>
</evidence>
<gene>
    <name evidence="11" type="ORF">H4O21_07405</name>
</gene>